<evidence type="ECO:0000256" key="14">
    <source>
        <dbReference type="ARBA" id="ARBA00023160"/>
    </source>
</evidence>
<sequence>MALKLNAFTTQSPKLPSFALPQMASLRSPKFSMASTLRSGAKEVDNLKKPFTPPREVHVQVTHSMPPQKIEIFKSIEGWAEQNILVHLKPVEKCWQPQDFLPDPASDGFEDQVKELRERAKEIPDEYFVVLVGDMVTEEALPTYQTMLNTLDGVRDETGASPTPWAVWTRAWTAEENRHGDLLNKYLYLSGRVDMRQIEKTIQYLIGSGMDPRTENSPYLGFIYTSFQERATFISHGNTARHAKEYGDLKLAQICGTIASDEKRHETAYTKIVEKLFEIDPDGTVTSFADMMRKKIAMPAHLMYDGRDDQLFEHFSAVAQRLGVYTAKDYADILEFLVGRWKVQDLTGLSGEGRKAQDYLCGLAPRIRRLEERAQARAKQGPAIPFSWIFDRNVGL</sequence>
<accession>A0AAW1X7U9</accession>
<evidence type="ECO:0000256" key="10">
    <source>
        <dbReference type="ARBA" id="ARBA00022946"/>
    </source>
</evidence>
<dbReference type="GO" id="GO:0009570">
    <property type="term" value="C:chloroplast stroma"/>
    <property type="evidence" value="ECO:0007669"/>
    <property type="project" value="TreeGrafter"/>
</dbReference>
<dbReference type="InterPro" id="IPR009078">
    <property type="entry name" value="Ferritin-like_SF"/>
</dbReference>
<evidence type="ECO:0000256" key="16">
    <source>
        <dbReference type="RuleBase" id="RU000582"/>
    </source>
</evidence>
<dbReference type="GO" id="GO:0006633">
    <property type="term" value="P:fatty acid biosynthetic process"/>
    <property type="evidence" value="ECO:0007669"/>
    <property type="project" value="UniProtKB-KW"/>
</dbReference>
<dbReference type="PANTHER" id="PTHR31155:SF9">
    <property type="entry name" value="STEAROYL-[ACYL-CARRIER-PROTEIN] 9-DESATURASE 7, CHLOROPLASTIC"/>
    <property type="match status" value="1"/>
</dbReference>
<gene>
    <name evidence="17" type="ORF">M0R45_019422</name>
</gene>
<feature type="binding site" evidence="15">
    <location>
        <position position="262"/>
    </location>
    <ligand>
        <name>Fe cation</name>
        <dbReference type="ChEBI" id="CHEBI:24875"/>
        <label>1</label>
    </ligand>
</feature>
<dbReference type="SUPFAM" id="SSF47240">
    <property type="entry name" value="Ferritin-like"/>
    <property type="match status" value="1"/>
</dbReference>
<keyword evidence="11 16" id="KW-0560">Oxidoreductase</keyword>
<organism evidence="17 18">
    <name type="scientific">Rubus argutus</name>
    <name type="common">Southern blackberry</name>
    <dbReference type="NCBI Taxonomy" id="59490"/>
    <lineage>
        <taxon>Eukaryota</taxon>
        <taxon>Viridiplantae</taxon>
        <taxon>Streptophyta</taxon>
        <taxon>Embryophyta</taxon>
        <taxon>Tracheophyta</taxon>
        <taxon>Spermatophyta</taxon>
        <taxon>Magnoliopsida</taxon>
        <taxon>eudicotyledons</taxon>
        <taxon>Gunneridae</taxon>
        <taxon>Pentapetalae</taxon>
        <taxon>rosids</taxon>
        <taxon>fabids</taxon>
        <taxon>Rosales</taxon>
        <taxon>Rosaceae</taxon>
        <taxon>Rosoideae</taxon>
        <taxon>Rosoideae incertae sedis</taxon>
        <taxon>Rubus</taxon>
    </lineage>
</organism>
<evidence type="ECO:0000256" key="1">
    <source>
        <dbReference type="ARBA" id="ARBA00004229"/>
    </source>
</evidence>
<proteinExistence type="inferred from homology"/>
<dbReference type="AlphaFoldDB" id="A0AAW1X7U9"/>
<dbReference type="Gene3D" id="1.10.620.20">
    <property type="entry name" value="Ribonucleotide Reductase, subunit A"/>
    <property type="match status" value="1"/>
</dbReference>
<feature type="binding site" evidence="15">
    <location>
        <position position="262"/>
    </location>
    <ligand>
        <name>Fe cation</name>
        <dbReference type="ChEBI" id="CHEBI:24875"/>
        <label>2</label>
    </ligand>
</feature>
<evidence type="ECO:0000256" key="11">
    <source>
        <dbReference type="ARBA" id="ARBA00023002"/>
    </source>
</evidence>
<evidence type="ECO:0000256" key="9">
    <source>
        <dbReference type="ARBA" id="ARBA00022832"/>
    </source>
</evidence>
<dbReference type="InterPro" id="IPR005067">
    <property type="entry name" value="Fatty_acid_desaturase-2"/>
</dbReference>
<dbReference type="CDD" id="cd01050">
    <property type="entry name" value="Acyl_ACP_Desat"/>
    <property type="match status" value="1"/>
</dbReference>
<evidence type="ECO:0000256" key="6">
    <source>
        <dbReference type="ARBA" id="ARBA00022528"/>
    </source>
</evidence>
<evidence type="ECO:0000256" key="12">
    <source>
        <dbReference type="ARBA" id="ARBA00023004"/>
    </source>
</evidence>
<dbReference type="PROSITE" id="PS00574">
    <property type="entry name" value="FATTY_ACID_DESATUR_2"/>
    <property type="match status" value="1"/>
</dbReference>
<comment type="cofactor">
    <cofactor evidence="15">
        <name>Fe cation</name>
        <dbReference type="ChEBI" id="CHEBI:24875"/>
    </cofactor>
    <text evidence="15">Binds 2 iron ions per subunit.</text>
</comment>
<evidence type="ECO:0000256" key="15">
    <source>
        <dbReference type="PIRSR" id="PIRSR000346-1"/>
    </source>
</evidence>
<evidence type="ECO:0000256" key="8">
    <source>
        <dbReference type="ARBA" id="ARBA00022723"/>
    </source>
</evidence>
<keyword evidence="6 16" id="KW-0150">Chloroplast</keyword>
<evidence type="ECO:0000256" key="5">
    <source>
        <dbReference type="ARBA" id="ARBA00022516"/>
    </source>
</evidence>
<protein>
    <recommendedName>
        <fullName evidence="16">Acyl-[acyl-carrier-protein] desaturase</fullName>
        <ecNumber evidence="16">1.14.19.-</ecNumber>
    </recommendedName>
</protein>
<evidence type="ECO:0000256" key="7">
    <source>
        <dbReference type="ARBA" id="ARBA00022640"/>
    </source>
</evidence>
<feature type="binding site" evidence="15">
    <location>
        <position position="179"/>
    </location>
    <ligand>
        <name>Fe cation</name>
        <dbReference type="ChEBI" id="CHEBI:24875"/>
        <label>1</label>
    </ligand>
</feature>
<feature type="binding site" evidence="15">
    <location>
        <position position="176"/>
    </location>
    <ligand>
        <name>Fe cation</name>
        <dbReference type="ChEBI" id="CHEBI:24875"/>
        <label>2</label>
    </ligand>
</feature>
<comment type="caution">
    <text evidence="17">The sequence shown here is derived from an EMBL/GenBank/DDBJ whole genome shotgun (WGS) entry which is preliminary data.</text>
</comment>
<feature type="binding site" evidence="15">
    <location>
        <position position="138"/>
    </location>
    <ligand>
        <name>Fe cation</name>
        <dbReference type="ChEBI" id="CHEBI:24875"/>
        <label>1</label>
    </ligand>
</feature>
<comment type="pathway">
    <text evidence="2">Lipid metabolism; fatty acid metabolism.</text>
</comment>
<comment type="subunit">
    <text evidence="4 16">Homodimer.</text>
</comment>
<keyword evidence="8 15" id="KW-0479">Metal-binding</keyword>
<keyword evidence="14 16" id="KW-0275">Fatty acid biosynthesis</keyword>
<evidence type="ECO:0000256" key="3">
    <source>
        <dbReference type="ARBA" id="ARBA00008749"/>
    </source>
</evidence>
<evidence type="ECO:0000256" key="13">
    <source>
        <dbReference type="ARBA" id="ARBA00023098"/>
    </source>
</evidence>
<evidence type="ECO:0000256" key="2">
    <source>
        <dbReference type="ARBA" id="ARBA00004872"/>
    </source>
</evidence>
<keyword evidence="13" id="KW-0443">Lipid metabolism</keyword>
<dbReference type="GO" id="GO:0046872">
    <property type="term" value="F:metal ion binding"/>
    <property type="evidence" value="ECO:0007669"/>
    <property type="project" value="UniProtKB-KW"/>
</dbReference>
<keyword evidence="5 16" id="KW-0444">Lipid biosynthesis</keyword>
<comment type="cofactor">
    <cofactor evidence="16">
        <name>Fe(2+)</name>
        <dbReference type="ChEBI" id="CHEBI:29033"/>
    </cofactor>
    <text evidence="16">Binds 2 Fe(2+) ions per subunit.</text>
</comment>
<comment type="subcellular location">
    <subcellularLocation>
        <location evidence="1">Plastid</location>
        <location evidence="1">Chloroplast</location>
    </subcellularLocation>
</comment>
<comment type="similarity">
    <text evidence="3 16">Belongs to the fatty acid desaturase type 2 family.</text>
</comment>
<dbReference type="InterPro" id="IPR005803">
    <property type="entry name" value="FADS-2_CS"/>
</dbReference>
<feature type="binding site" evidence="15">
    <location>
        <position position="265"/>
    </location>
    <ligand>
        <name>Fe cation</name>
        <dbReference type="ChEBI" id="CHEBI:24875"/>
        <label>2</label>
    </ligand>
</feature>
<name>A0AAW1X7U9_RUBAR</name>
<feature type="binding site" evidence="15">
    <location>
        <position position="229"/>
    </location>
    <ligand>
        <name>Fe cation</name>
        <dbReference type="ChEBI" id="CHEBI:24875"/>
        <label>2</label>
    </ligand>
</feature>
<dbReference type="GO" id="GO:0045300">
    <property type="term" value="F:stearoyl-[ACP] desaturase activity"/>
    <property type="evidence" value="ECO:0007669"/>
    <property type="project" value="InterPro"/>
</dbReference>
<dbReference type="EC" id="1.14.19.-" evidence="16"/>
<dbReference type="PIRSF" id="PIRSF000346">
    <property type="entry name" value="Dlt9_acylACP_des"/>
    <property type="match status" value="1"/>
</dbReference>
<keyword evidence="18" id="KW-1185">Reference proteome</keyword>
<keyword evidence="7" id="KW-0934">Plastid</keyword>
<dbReference type="Pfam" id="PF03405">
    <property type="entry name" value="FA_desaturase_2"/>
    <property type="match status" value="1"/>
</dbReference>
<comment type="function">
    <text evidence="16">Introduction of a cis double bond between carbons of the acyl chain.</text>
</comment>
<dbReference type="PANTHER" id="PTHR31155">
    <property type="entry name" value="ACYL- ACYL-CARRIER-PROTEIN DESATURASE-RELATED"/>
    <property type="match status" value="1"/>
</dbReference>
<dbReference type="InterPro" id="IPR012348">
    <property type="entry name" value="RNR-like"/>
</dbReference>
<evidence type="ECO:0000313" key="18">
    <source>
        <dbReference type="Proteomes" id="UP001457282"/>
    </source>
</evidence>
<keyword evidence="10" id="KW-0809">Transit peptide</keyword>
<evidence type="ECO:0000256" key="4">
    <source>
        <dbReference type="ARBA" id="ARBA00011738"/>
    </source>
</evidence>
<dbReference type="Proteomes" id="UP001457282">
    <property type="component" value="Unassembled WGS sequence"/>
</dbReference>
<evidence type="ECO:0000313" key="17">
    <source>
        <dbReference type="EMBL" id="KAK9932174.1"/>
    </source>
</evidence>
<reference evidence="17 18" key="1">
    <citation type="journal article" date="2023" name="G3 (Bethesda)">
        <title>A chromosome-length genome assembly and annotation of blackberry (Rubus argutus, cv. 'Hillquist').</title>
        <authorList>
            <person name="Bruna T."/>
            <person name="Aryal R."/>
            <person name="Dudchenko O."/>
            <person name="Sargent D.J."/>
            <person name="Mead D."/>
            <person name="Buti M."/>
            <person name="Cavallini A."/>
            <person name="Hytonen T."/>
            <person name="Andres J."/>
            <person name="Pham M."/>
            <person name="Weisz D."/>
            <person name="Mascagni F."/>
            <person name="Usai G."/>
            <person name="Natali L."/>
            <person name="Bassil N."/>
            <person name="Fernandez G.E."/>
            <person name="Lomsadze A."/>
            <person name="Armour M."/>
            <person name="Olukolu B."/>
            <person name="Poorten T."/>
            <person name="Britton C."/>
            <person name="Davik J."/>
            <person name="Ashrafi H."/>
            <person name="Aiden E.L."/>
            <person name="Borodovsky M."/>
            <person name="Worthington M."/>
        </authorList>
    </citation>
    <scope>NUCLEOTIDE SEQUENCE [LARGE SCALE GENOMIC DNA]</scope>
    <source>
        <strain evidence="17">PI 553951</strain>
    </source>
</reference>
<dbReference type="EMBL" id="JBEDUW010000004">
    <property type="protein sequence ID" value="KAK9932174.1"/>
    <property type="molecule type" value="Genomic_DNA"/>
</dbReference>
<dbReference type="FunFam" id="1.10.620.20:FF:000002">
    <property type="entry name" value="Stearoyl-[acyl-carrier-protein] 9-desaturase, chloroplastic"/>
    <property type="match status" value="1"/>
</dbReference>
<keyword evidence="9" id="KW-0276">Fatty acid metabolism</keyword>
<keyword evidence="12 15" id="KW-0408">Iron</keyword>
<feature type="binding site" evidence="15">
    <location>
        <position position="176"/>
    </location>
    <ligand>
        <name>Fe cation</name>
        <dbReference type="ChEBI" id="CHEBI:24875"/>
        <label>1</label>
    </ligand>
</feature>